<dbReference type="SUPFAM" id="SSF111069">
    <property type="entry name" value="Hypothetical protein yfbM"/>
    <property type="match status" value="1"/>
</dbReference>
<dbReference type="EMBL" id="CP034670">
    <property type="protein sequence ID" value="AZR58728.1"/>
    <property type="molecule type" value="Genomic_DNA"/>
</dbReference>
<dbReference type="InterPro" id="IPR015068">
    <property type="entry name" value="DUF1877"/>
</dbReference>
<dbReference type="Proteomes" id="UP000282435">
    <property type="component" value="Chromosome"/>
</dbReference>
<evidence type="ECO:0000313" key="2">
    <source>
        <dbReference type="Proteomes" id="UP000282435"/>
    </source>
</evidence>
<dbReference type="InterPro" id="IPR035944">
    <property type="entry name" value="YfbM-like_sf"/>
</dbReference>
<proteinExistence type="predicted"/>
<gene>
    <name evidence="1" type="ORF">ELB75_00910</name>
</gene>
<dbReference type="OrthoDB" id="5354816at2"/>
<dbReference type="Gene3D" id="3.40.1760.10">
    <property type="entry name" value="YfbM-like super family"/>
    <property type="match status" value="1"/>
</dbReference>
<evidence type="ECO:0000313" key="1">
    <source>
        <dbReference type="EMBL" id="AZR58728.1"/>
    </source>
</evidence>
<reference evidence="1 2" key="1">
    <citation type="submission" date="2018-12" db="EMBL/GenBank/DDBJ databases">
        <title>Genome sequencing of Eikenella corrodens KCOM 3110 (= JS217).</title>
        <authorList>
            <person name="Koo J.-K."/>
            <person name="Park S.-N."/>
            <person name="Lim Y.K."/>
        </authorList>
    </citation>
    <scope>NUCLEOTIDE SEQUENCE [LARGE SCALE GENOMIC DNA]</scope>
    <source>
        <strain evidence="1 2">KCOM 3110</strain>
    </source>
</reference>
<name>A0A3S9SH03_EIKCO</name>
<protein>
    <submittedName>
        <fullName evidence="1">DUF1877 family protein</fullName>
    </submittedName>
</protein>
<sequence>MPMGMTVEMHRVSEEKLRAYASDSRRFRKFLDKEWPFDDPSVLYVDKYWDALTFLVSGQPRTAENEGELLTHVILGYSRIQYRFEHIPTFYISVKKVGFFNWALSELSLEEARQRCNVTAMAEADVYLSDAWANDDEAWDDLQPLLIDLKAFYAAAGKNREAVISLFNH</sequence>
<organism evidence="1 2">
    <name type="scientific">Eikenella corrodens</name>
    <dbReference type="NCBI Taxonomy" id="539"/>
    <lineage>
        <taxon>Bacteria</taxon>
        <taxon>Pseudomonadati</taxon>
        <taxon>Pseudomonadota</taxon>
        <taxon>Betaproteobacteria</taxon>
        <taxon>Neisseriales</taxon>
        <taxon>Neisseriaceae</taxon>
        <taxon>Eikenella</taxon>
    </lineage>
</organism>
<dbReference type="Pfam" id="PF08974">
    <property type="entry name" value="DUF1877"/>
    <property type="match status" value="1"/>
</dbReference>
<accession>A0A3S9SH03</accession>
<dbReference type="AlphaFoldDB" id="A0A3S9SH03"/>